<keyword evidence="2" id="KW-1185">Reference proteome</keyword>
<dbReference type="AlphaFoldDB" id="A0A3M0K729"/>
<reference evidence="1 2" key="1">
    <citation type="submission" date="2018-07" db="EMBL/GenBank/DDBJ databases">
        <title>A high quality draft genome assembly of the barn swallow (H. rustica rustica).</title>
        <authorList>
            <person name="Formenti G."/>
            <person name="Chiara M."/>
            <person name="Poveda L."/>
            <person name="Francoijs K.-J."/>
            <person name="Bonisoli-Alquati A."/>
            <person name="Canova L."/>
            <person name="Gianfranceschi L."/>
            <person name="Horner D.S."/>
            <person name="Saino N."/>
        </authorList>
    </citation>
    <scope>NUCLEOTIDE SEQUENCE [LARGE SCALE GENOMIC DNA]</scope>
    <source>
        <strain evidence="1">Chelidonia</strain>
        <tissue evidence="1">Blood</tissue>
    </source>
</reference>
<organism evidence="1 2">
    <name type="scientific">Hirundo rustica rustica</name>
    <dbReference type="NCBI Taxonomy" id="333673"/>
    <lineage>
        <taxon>Eukaryota</taxon>
        <taxon>Metazoa</taxon>
        <taxon>Chordata</taxon>
        <taxon>Craniata</taxon>
        <taxon>Vertebrata</taxon>
        <taxon>Euteleostomi</taxon>
        <taxon>Archelosauria</taxon>
        <taxon>Archosauria</taxon>
        <taxon>Dinosauria</taxon>
        <taxon>Saurischia</taxon>
        <taxon>Theropoda</taxon>
        <taxon>Coelurosauria</taxon>
        <taxon>Aves</taxon>
        <taxon>Neognathae</taxon>
        <taxon>Neoaves</taxon>
        <taxon>Telluraves</taxon>
        <taxon>Australaves</taxon>
        <taxon>Passeriformes</taxon>
        <taxon>Sylvioidea</taxon>
        <taxon>Hirundinidae</taxon>
        <taxon>Hirundo</taxon>
    </lineage>
</organism>
<dbReference type="EMBL" id="QRBI01000116">
    <property type="protein sequence ID" value="RMC08958.1"/>
    <property type="molecule type" value="Genomic_DNA"/>
</dbReference>
<proteinExistence type="predicted"/>
<dbReference type="Proteomes" id="UP000269221">
    <property type="component" value="Unassembled WGS sequence"/>
</dbReference>
<evidence type="ECO:0000313" key="2">
    <source>
        <dbReference type="Proteomes" id="UP000269221"/>
    </source>
</evidence>
<sequence>MQGCRMQRVACSPGAPPAHRGVPFRAVAATGQNPGEENEGFRFDIVANCTKGTEEGFEFPLGYKPVRVPECGVRPWIVPLVGQRWRCRPRLCRGWYLGHAAPSQRLPALPEVQAWHRALPAWGTAQKGDDNCVTPERAFVRVQARAGQR</sequence>
<protein>
    <submittedName>
        <fullName evidence="1">Uncharacterized protein</fullName>
    </submittedName>
</protein>
<comment type="caution">
    <text evidence="1">The sequence shown here is derived from an EMBL/GenBank/DDBJ whole genome shotgun (WGS) entry which is preliminary data.</text>
</comment>
<name>A0A3M0K729_HIRRU</name>
<gene>
    <name evidence="1" type="ORF">DUI87_13954</name>
</gene>
<evidence type="ECO:0000313" key="1">
    <source>
        <dbReference type="EMBL" id="RMC08958.1"/>
    </source>
</evidence>
<accession>A0A3M0K729</accession>